<evidence type="ECO:0000256" key="4">
    <source>
        <dbReference type="ARBA" id="ARBA00022475"/>
    </source>
</evidence>
<dbReference type="GO" id="GO:0005886">
    <property type="term" value="C:plasma membrane"/>
    <property type="evidence" value="ECO:0007669"/>
    <property type="project" value="UniProtKB-SubCell"/>
</dbReference>
<evidence type="ECO:0000313" key="12">
    <source>
        <dbReference type="Proteomes" id="UP000256253"/>
    </source>
</evidence>
<dbReference type="RefSeq" id="WP_115923392.1">
    <property type="nucleotide sequence ID" value="NZ_QTUA01000001.1"/>
</dbReference>
<comment type="subcellular location">
    <subcellularLocation>
        <location evidence="1">Cell membrane</location>
        <topology evidence="1">Multi-pass membrane protein</topology>
    </subcellularLocation>
</comment>
<name>A0A3D9UYA9_9MICO</name>
<dbReference type="InterPro" id="IPR011701">
    <property type="entry name" value="MFS"/>
</dbReference>
<feature type="transmembrane region" description="Helical" evidence="9">
    <location>
        <begin position="301"/>
        <end position="317"/>
    </location>
</feature>
<evidence type="ECO:0000259" key="10">
    <source>
        <dbReference type="PROSITE" id="PS50850"/>
    </source>
</evidence>
<accession>A0A3D9UYA9</accession>
<comment type="caution">
    <text evidence="11">The sequence shown here is derived from an EMBL/GenBank/DDBJ whole genome shotgun (WGS) entry which is preliminary data.</text>
</comment>
<feature type="transmembrane region" description="Helical" evidence="9">
    <location>
        <begin position="184"/>
        <end position="204"/>
    </location>
</feature>
<feature type="transmembrane region" description="Helical" evidence="9">
    <location>
        <begin position="360"/>
        <end position="382"/>
    </location>
</feature>
<protein>
    <submittedName>
        <fullName evidence="11">Putative MFS family arabinose efflux permease</fullName>
    </submittedName>
</protein>
<feature type="transmembrane region" description="Helical" evidence="9">
    <location>
        <begin position="96"/>
        <end position="117"/>
    </location>
</feature>
<dbReference type="GO" id="GO:0022857">
    <property type="term" value="F:transmembrane transporter activity"/>
    <property type="evidence" value="ECO:0007669"/>
    <property type="project" value="InterPro"/>
</dbReference>
<dbReference type="Gene3D" id="1.20.1250.20">
    <property type="entry name" value="MFS general substrate transporter like domains"/>
    <property type="match status" value="1"/>
</dbReference>
<organism evidence="11 12">
    <name type="scientific">Calidifontibacter indicus</name>
    <dbReference type="NCBI Taxonomy" id="419650"/>
    <lineage>
        <taxon>Bacteria</taxon>
        <taxon>Bacillati</taxon>
        <taxon>Actinomycetota</taxon>
        <taxon>Actinomycetes</taxon>
        <taxon>Micrococcales</taxon>
        <taxon>Dermacoccaceae</taxon>
        <taxon>Calidifontibacter</taxon>
    </lineage>
</organism>
<keyword evidence="3" id="KW-0813">Transport</keyword>
<evidence type="ECO:0000256" key="1">
    <source>
        <dbReference type="ARBA" id="ARBA00004651"/>
    </source>
</evidence>
<keyword evidence="6 9" id="KW-1133">Transmembrane helix</keyword>
<feature type="transmembrane region" description="Helical" evidence="9">
    <location>
        <begin position="236"/>
        <end position="258"/>
    </location>
</feature>
<dbReference type="PROSITE" id="PS50850">
    <property type="entry name" value="MFS"/>
    <property type="match status" value="1"/>
</dbReference>
<dbReference type="InterPro" id="IPR005829">
    <property type="entry name" value="Sugar_transporter_CS"/>
</dbReference>
<comment type="similarity">
    <text evidence="2">Belongs to the major facilitator superfamily.</text>
</comment>
<evidence type="ECO:0000256" key="7">
    <source>
        <dbReference type="ARBA" id="ARBA00023136"/>
    </source>
</evidence>
<feature type="transmembrane region" description="Helical" evidence="9">
    <location>
        <begin position="66"/>
        <end position="84"/>
    </location>
</feature>
<keyword evidence="5 9" id="KW-0812">Transmembrane</keyword>
<evidence type="ECO:0000256" key="6">
    <source>
        <dbReference type="ARBA" id="ARBA00022989"/>
    </source>
</evidence>
<dbReference type="Proteomes" id="UP000256253">
    <property type="component" value="Unassembled WGS sequence"/>
</dbReference>
<dbReference type="EMBL" id="QTUA01000001">
    <property type="protein sequence ID" value="REF31575.1"/>
    <property type="molecule type" value="Genomic_DNA"/>
</dbReference>
<sequence length="416" mass="43074">MSLAERAEAKPSVGATPGERGYRRGEPGYRDITLALFAAGMATFVAMYAAQAVLPDLTSDFSVGPATAALAVSATTGFVAFAIIPGSALSERFGRVRVMAIAALASALLGCLVPLAPSMEVLIVLRALQGIALAGVPATAMAYLAEEVDSEHLGGAMGKYIAGNTIGGLSGRLLASLVLDHASWRIALEVVAFAALAFTGLFLWRAPKSRFFRPSPVGFRSTTGNLLGHLGNARLVALYLTAFLLMGGFVAVYNMLGFRLLAEPFGLPKSIAGLVFMLYLAGTVSSAWAGQLADRLGRKQVMVAGEVLTLGGLLLTLPGSLPFVIVGVALFTAGFFAAHSVASGWVGAIATEHRAEASALYLFSYYAGSSVLGACSGLFFTSAGWNGVVTYVGVLCAAAIALAALMPLLRRRRATP</sequence>
<evidence type="ECO:0000256" key="5">
    <source>
        <dbReference type="ARBA" id="ARBA00022692"/>
    </source>
</evidence>
<dbReference type="CDD" id="cd17324">
    <property type="entry name" value="MFS_NepI_like"/>
    <property type="match status" value="1"/>
</dbReference>
<dbReference type="InterPro" id="IPR036259">
    <property type="entry name" value="MFS_trans_sf"/>
</dbReference>
<keyword evidence="7 9" id="KW-0472">Membrane</keyword>
<feature type="transmembrane region" description="Helical" evidence="9">
    <location>
        <begin position="323"/>
        <end position="348"/>
    </location>
</feature>
<evidence type="ECO:0000256" key="2">
    <source>
        <dbReference type="ARBA" id="ARBA00008335"/>
    </source>
</evidence>
<feature type="domain" description="Major facilitator superfamily (MFS) profile" evidence="10">
    <location>
        <begin position="32"/>
        <end position="415"/>
    </location>
</feature>
<evidence type="ECO:0000256" key="8">
    <source>
        <dbReference type="SAM" id="MobiDB-lite"/>
    </source>
</evidence>
<dbReference type="SUPFAM" id="SSF103473">
    <property type="entry name" value="MFS general substrate transporter"/>
    <property type="match status" value="1"/>
</dbReference>
<feature type="transmembrane region" description="Helical" evidence="9">
    <location>
        <begin position="388"/>
        <end position="409"/>
    </location>
</feature>
<feature type="region of interest" description="Disordered" evidence="8">
    <location>
        <begin position="1"/>
        <end position="24"/>
    </location>
</feature>
<evidence type="ECO:0000256" key="3">
    <source>
        <dbReference type="ARBA" id="ARBA00022448"/>
    </source>
</evidence>
<keyword evidence="4" id="KW-1003">Cell membrane</keyword>
<evidence type="ECO:0000256" key="9">
    <source>
        <dbReference type="SAM" id="Phobius"/>
    </source>
</evidence>
<keyword evidence="12" id="KW-1185">Reference proteome</keyword>
<dbReference type="AlphaFoldDB" id="A0A3D9UYA9"/>
<proteinExistence type="inferred from homology"/>
<dbReference type="OrthoDB" id="63984at2"/>
<dbReference type="PROSITE" id="PS00216">
    <property type="entry name" value="SUGAR_TRANSPORT_1"/>
    <property type="match status" value="1"/>
</dbReference>
<dbReference type="PANTHER" id="PTHR43271:SF1">
    <property type="entry name" value="INNER MEMBRANE TRANSPORT PROTEIN YNFM"/>
    <property type="match status" value="1"/>
</dbReference>
<dbReference type="Pfam" id="PF07690">
    <property type="entry name" value="MFS_1"/>
    <property type="match status" value="1"/>
</dbReference>
<evidence type="ECO:0000313" key="11">
    <source>
        <dbReference type="EMBL" id="REF31575.1"/>
    </source>
</evidence>
<reference evidence="11 12" key="1">
    <citation type="submission" date="2018-08" db="EMBL/GenBank/DDBJ databases">
        <title>Sequencing the genomes of 1000 actinobacteria strains.</title>
        <authorList>
            <person name="Klenk H.-P."/>
        </authorList>
    </citation>
    <scope>NUCLEOTIDE SEQUENCE [LARGE SCALE GENOMIC DNA]</scope>
    <source>
        <strain evidence="11 12">DSM 22967</strain>
    </source>
</reference>
<gene>
    <name evidence="11" type="ORF">DFJ65_2644</name>
</gene>
<feature type="transmembrane region" description="Helical" evidence="9">
    <location>
        <begin position="32"/>
        <end position="54"/>
    </location>
</feature>
<feature type="transmembrane region" description="Helical" evidence="9">
    <location>
        <begin position="270"/>
        <end position="289"/>
    </location>
</feature>
<dbReference type="PANTHER" id="PTHR43271">
    <property type="entry name" value="BLL2771 PROTEIN"/>
    <property type="match status" value="1"/>
</dbReference>
<dbReference type="InterPro" id="IPR020846">
    <property type="entry name" value="MFS_dom"/>
</dbReference>